<organism evidence="2 3">
    <name type="scientific">Brachionus calyciflorus</name>
    <dbReference type="NCBI Taxonomy" id="104777"/>
    <lineage>
        <taxon>Eukaryota</taxon>
        <taxon>Metazoa</taxon>
        <taxon>Spiralia</taxon>
        <taxon>Gnathifera</taxon>
        <taxon>Rotifera</taxon>
        <taxon>Eurotatoria</taxon>
        <taxon>Monogononta</taxon>
        <taxon>Pseudotrocha</taxon>
        <taxon>Ploima</taxon>
        <taxon>Brachionidae</taxon>
        <taxon>Brachionus</taxon>
    </lineage>
</organism>
<dbReference type="Proteomes" id="UP000663879">
    <property type="component" value="Unassembled WGS sequence"/>
</dbReference>
<dbReference type="AlphaFoldDB" id="A0A814KAV5"/>
<evidence type="ECO:0000313" key="3">
    <source>
        <dbReference type="Proteomes" id="UP000663879"/>
    </source>
</evidence>
<dbReference type="InterPro" id="IPR038717">
    <property type="entry name" value="Tc1-like_DDE_dom"/>
</dbReference>
<dbReference type="SUPFAM" id="SSF54001">
    <property type="entry name" value="Cysteine proteinases"/>
    <property type="match status" value="1"/>
</dbReference>
<dbReference type="Gene3D" id="3.30.420.10">
    <property type="entry name" value="Ribonuclease H-like superfamily/Ribonuclease H"/>
    <property type="match status" value="1"/>
</dbReference>
<comment type="caution">
    <text evidence="2">The sequence shown here is derived from an EMBL/GenBank/DDBJ whole genome shotgun (WGS) entry which is preliminary data.</text>
</comment>
<protein>
    <recommendedName>
        <fullName evidence="1">Tc1-like transposase DDE domain-containing protein</fullName>
    </recommendedName>
</protein>
<sequence length="297" mass="34298">FCQIVSYKKRIELFYLACLCKFTDENFNDVIFMDESSIKLSFYSSKKWTNRTFIDFDNGKIGKPKHPLKVHIWGAISRRGTSICIVFDGIMNSEKFQEHLKTGLIPFIKEKIPTSHILYMDNDPKHKMMEKCTTNSRPSSTKLEPNAPMLSQNLNQSTMKTQVDKLSNSQPTYSSLNKTPVHLEQKKLNSISSSNKINFKMKVYSTQTTDLTDEISQPNNNDQKIVKAFGIEILQSDFHSLYNDLKLNDKIINFYLNLLCMTVDKSSFASIPYLLKKFFQITIEVSLNVLKNLIKQI</sequence>
<dbReference type="InterPro" id="IPR038765">
    <property type="entry name" value="Papain-like_cys_pep_sf"/>
</dbReference>
<dbReference type="GO" id="GO:0003676">
    <property type="term" value="F:nucleic acid binding"/>
    <property type="evidence" value="ECO:0007669"/>
    <property type="project" value="InterPro"/>
</dbReference>
<evidence type="ECO:0000259" key="1">
    <source>
        <dbReference type="Pfam" id="PF13358"/>
    </source>
</evidence>
<gene>
    <name evidence="2" type="ORF">OXX778_LOCUS18704</name>
</gene>
<reference evidence="2" key="1">
    <citation type="submission" date="2021-02" db="EMBL/GenBank/DDBJ databases">
        <authorList>
            <person name="Nowell W R."/>
        </authorList>
    </citation>
    <scope>NUCLEOTIDE SEQUENCE</scope>
    <source>
        <strain evidence="2">Ploen Becks lab</strain>
    </source>
</reference>
<accession>A0A814KAV5</accession>
<keyword evidence="3" id="KW-1185">Reference proteome</keyword>
<proteinExistence type="predicted"/>
<name>A0A814KAV5_9BILA</name>
<dbReference type="InterPro" id="IPR036397">
    <property type="entry name" value="RNaseH_sf"/>
</dbReference>
<feature type="non-terminal residue" evidence="2">
    <location>
        <position position="1"/>
    </location>
</feature>
<dbReference type="Pfam" id="PF13358">
    <property type="entry name" value="DDE_3"/>
    <property type="match status" value="1"/>
</dbReference>
<dbReference type="EMBL" id="CAJNOC010005303">
    <property type="protein sequence ID" value="CAF1048451.1"/>
    <property type="molecule type" value="Genomic_DNA"/>
</dbReference>
<evidence type="ECO:0000313" key="2">
    <source>
        <dbReference type="EMBL" id="CAF1048451.1"/>
    </source>
</evidence>
<feature type="domain" description="Tc1-like transposase DDE" evidence="1">
    <location>
        <begin position="29"/>
        <end position="127"/>
    </location>
</feature>
<dbReference type="Gene3D" id="3.40.395.10">
    <property type="entry name" value="Adenoviral Proteinase, Chain A"/>
    <property type="match status" value="1"/>
</dbReference>